<dbReference type="InterPro" id="IPR006170">
    <property type="entry name" value="PBP/GOBP"/>
</dbReference>
<evidence type="ECO:0000256" key="4">
    <source>
        <dbReference type="ARBA" id="ARBA00022729"/>
    </source>
</evidence>
<dbReference type="EMBL" id="UFQT01001346">
    <property type="protein sequence ID" value="SSX30131.1"/>
    <property type="molecule type" value="Genomic_DNA"/>
</dbReference>
<evidence type="ECO:0000256" key="5">
    <source>
        <dbReference type="SAM" id="SignalP"/>
    </source>
</evidence>
<dbReference type="SMART" id="SM00708">
    <property type="entry name" value="PhBP"/>
    <property type="match status" value="1"/>
</dbReference>
<organism evidence="7">
    <name type="scientific">Culicoides sonorensis</name>
    <name type="common">Biting midge</name>
    <dbReference type="NCBI Taxonomy" id="179676"/>
    <lineage>
        <taxon>Eukaryota</taxon>
        <taxon>Metazoa</taxon>
        <taxon>Ecdysozoa</taxon>
        <taxon>Arthropoda</taxon>
        <taxon>Hexapoda</taxon>
        <taxon>Insecta</taxon>
        <taxon>Pterygota</taxon>
        <taxon>Neoptera</taxon>
        <taxon>Endopterygota</taxon>
        <taxon>Diptera</taxon>
        <taxon>Nematocera</taxon>
        <taxon>Chironomoidea</taxon>
        <taxon>Ceratopogonidae</taxon>
        <taxon>Ceratopogoninae</taxon>
        <taxon>Culicoides</taxon>
        <taxon>Monoculicoides</taxon>
    </lineage>
</organism>
<gene>
    <name evidence="7" type="primary">CSON002082</name>
</gene>
<accession>A0A336MKT3</accession>
<protein>
    <submittedName>
        <fullName evidence="7">CSON002082 protein</fullName>
    </submittedName>
</protein>
<dbReference type="Pfam" id="PF01395">
    <property type="entry name" value="PBP_GOBP"/>
    <property type="match status" value="1"/>
</dbReference>
<dbReference type="Gene3D" id="1.10.238.20">
    <property type="entry name" value="Pheromone/general odorant binding protein domain"/>
    <property type="match status" value="1"/>
</dbReference>
<name>A0A336MKT3_CULSO</name>
<feature type="chain" id="PRO_5036328688" evidence="5">
    <location>
        <begin position="17"/>
        <end position="165"/>
    </location>
</feature>
<comment type="subcellular location">
    <subcellularLocation>
        <location evidence="1">Secreted</location>
    </subcellularLocation>
</comment>
<dbReference type="GO" id="GO:0005615">
    <property type="term" value="C:extracellular space"/>
    <property type="evidence" value="ECO:0007669"/>
    <property type="project" value="TreeGrafter"/>
</dbReference>
<dbReference type="CDD" id="cd23992">
    <property type="entry name" value="PBP_GOBP"/>
    <property type="match status" value="1"/>
</dbReference>
<proteinExistence type="inferred from homology"/>
<dbReference type="VEuPathDB" id="VectorBase:CSON002082"/>
<dbReference type="GO" id="GO:0005549">
    <property type="term" value="F:odorant binding"/>
    <property type="evidence" value="ECO:0007669"/>
    <property type="project" value="InterPro"/>
</dbReference>
<comment type="similarity">
    <text evidence="2">Belongs to the PBP/GOBP family.</text>
</comment>
<sequence>MKFLIILAAFVTLAYAEHVCTDRAKFLEYRAVCASANGVTDEQIEHLKQYQFDLENESVYCHVKCIFEKMDLFKDGTFVTDNVLHQLHHGTKDLDDAAVRADLDSCVEEFKAEEDKCKFAFNVLKCFNGKNDKNLGYLKSSFVAHTEGEHEHAHVHDHAHAHHHH</sequence>
<reference evidence="7" key="2">
    <citation type="submission" date="2018-07" db="EMBL/GenBank/DDBJ databases">
        <authorList>
            <person name="Quirk P.G."/>
            <person name="Krulwich T.A."/>
        </authorList>
    </citation>
    <scope>NUCLEOTIDE SEQUENCE</scope>
</reference>
<evidence type="ECO:0000313" key="7">
    <source>
        <dbReference type="EMBL" id="SSX30131.1"/>
    </source>
</evidence>
<dbReference type="GO" id="GO:0007608">
    <property type="term" value="P:sensory perception of smell"/>
    <property type="evidence" value="ECO:0007669"/>
    <property type="project" value="TreeGrafter"/>
</dbReference>
<feature type="signal peptide" evidence="5">
    <location>
        <begin position="1"/>
        <end position="16"/>
    </location>
</feature>
<evidence type="ECO:0000313" key="6">
    <source>
        <dbReference type="EMBL" id="SSX10445.1"/>
    </source>
</evidence>
<keyword evidence="4 5" id="KW-0732">Signal</keyword>
<keyword evidence="3" id="KW-0964">Secreted</keyword>
<dbReference type="EMBL" id="UFQS01001346">
    <property type="protein sequence ID" value="SSX10445.1"/>
    <property type="molecule type" value="Genomic_DNA"/>
</dbReference>
<dbReference type="AlphaFoldDB" id="A0A336MKT3"/>
<dbReference type="SUPFAM" id="SSF47565">
    <property type="entry name" value="Insect pheromone/odorant-binding proteins"/>
    <property type="match status" value="1"/>
</dbReference>
<dbReference type="InterPro" id="IPR036728">
    <property type="entry name" value="PBP_GOBP_sf"/>
</dbReference>
<reference evidence="6" key="1">
    <citation type="submission" date="2018-04" db="EMBL/GenBank/DDBJ databases">
        <authorList>
            <person name="Go L.Y."/>
            <person name="Mitchell J.A."/>
        </authorList>
    </citation>
    <scope>NUCLEOTIDE SEQUENCE</scope>
    <source>
        <tissue evidence="6">Whole organism</tissue>
    </source>
</reference>
<evidence type="ECO:0000256" key="1">
    <source>
        <dbReference type="ARBA" id="ARBA00004613"/>
    </source>
</evidence>
<evidence type="ECO:0000256" key="3">
    <source>
        <dbReference type="ARBA" id="ARBA00022525"/>
    </source>
</evidence>
<dbReference type="PANTHER" id="PTHR11857">
    <property type="entry name" value="ODORANT BINDING PROTEIN-RELATED"/>
    <property type="match status" value="1"/>
</dbReference>
<evidence type="ECO:0000256" key="2">
    <source>
        <dbReference type="ARBA" id="ARBA00008098"/>
    </source>
</evidence>